<dbReference type="Gene3D" id="3.40.190.10">
    <property type="entry name" value="Periplasmic binding protein-like II"/>
    <property type="match status" value="1"/>
</dbReference>
<feature type="domain" description="Solute-binding protein family 5" evidence="5">
    <location>
        <begin position="88"/>
        <end position="426"/>
    </location>
</feature>
<dbReference type="InterPro" id="IPR030678">
    <property type="entry name" value="Peptide/Ni-bd"/>
</dbReference>
<dbReference type="InterPro" id="IPR039424">
    <property type="entry name" value="SBP_5"/>
</dbReference>
<accession>A0ABW1QV00</accession>
<dbReference type="PANTHER" id="PTHR30290">
    <property type="entry name" value="PERIPLASMIC BINDING COMPONENT OF ABC TRANSPORTER"/>
    <property type="match status" value="1"/>
</dbReference>
<keyword evidence="3 4" id="KW-0732">Signal</keyword>
<dbReference type="PIRSF" id="PIRSF002741">
    <property type="entry name" value="MppA"/>
    <property type="match status" value="1"/>
</dbReference>
<keyword evidence="2" id="KW-0813">Transport</keyword>
<dbReference type="Gene3D" id="3.10.105.10">
    <property type="entry name" value="Dipeptide-binding Protein, Domain 3"/>
    <property type="match status" value="1"/>
</dbReference>
<dbReference type="CDD" id="cd08512">
    <property type="entry name" value="PBP2_NikA_DppA_OppA_like_7"/>
    <property type="match status" value="1"/>
</dbReference>
<evidence type="ECO:0000256" key="4">
    <source>
        <dbReference type="SAM" id="SignalP"/>
    </source>
</evidence>
<dbReference type="RefSeq" id="WP_164878773.1">
    <property type="nucleotide sequence ID" value="NZ_CP034929.1"/>
</dbReference>
<name>A0ABW1QV00_9ACTN</name>
<dbReference type="Gene3D" id="3.90.76.10">
    <property type="entry name" value="Dipeptide-binding Protein, Domain 1"/>
    <property type="match status" value="1"/>
</dbReference>
<dbReference type="SUPFAM" id="SSF53850">
    <property type="entry name" value="Periplasmic binding protein-like II"/>
    <property type="match status" value="1"/>
</dbReference>
<reference evidence="7" key="1">
    <citation type="journal article" date="2019" name="Int. J. Syst. Evol. Microbiol.">
        <title>The Global Catalogue of Microorganisms (GCM) 10K type strain sequencing project: providing services to taxonomists for standard genome sequencing and annotation.</title>
        <authorList>
            <consortium name="The Broad Institute Genomics Platform"/>
            <consortium name="The Broad Institute Genome Sequencing Center for Infectious Disease"/>
            <person name="Wu L."/>
            <person name="Ma J."/>
        </authorList>
    </citation>
    <scope>NUCLEOTIDE SEQUENCE [LARGE SCALE GENOMIC DNA]</scope>
    <source>
        <strain evidence="7">DFY28</strain>
    </source>
</reference>
<gene>
    <name evidence="6" type="ORF">ACFPWU_01435</name>
</gene>
<dbReference type="EMBL" id="JBHSQI010000001">
    <property type="protein sequence ID" value="MFC6152326.1"/>
    <property type="molecule type" value="Genomic_DNA"/>
</dbReference>
<dbReference type="Pfam" id="PF00496">
    <property type="entry name" value="SBP_bac_5"/>
    <property type="match status" value="1"/>
</dbReference>
<evidence type="ECO:0000256" key="3">
    <source>
        <dbReference type="ARBA" id="ARBA00022729"/>
    </source>
</evidence>
<protein>
    <submittedName>
        <fullName evidence="6">ABC transporter substrate-binding protein</fullName>
    </submittedName>
</protein>
<dbReference type="InterPro" id="IPR000914">
    <property type="entry name" value="SBP_5_dom"/>
</dbReference>
<feature type="signal peptide" evidence="4">
    <location>
        <begin position="1"/>
        <end position="32"/>
    </location>
</feature>
<comment type="similarity">
    <text evidence="1">Belongs to the bacterial solute-binding protein 5 family.</text>
</comment>
<sequence>MKFIQRPRGTARRSVGLAAVAVMGLSLVTACGGGNDTASGEKITDLVIDVASEPDSLDPFYRNAAAAGRFYRLAYSSLLQWNEDGTTTPDLAAEAPTVSEDRLTWTVKLKEGITFHDGTPLTADDVVHTVAEAQEKENASVWLSALTYVTDVKAVDDLTVEFTLSEPYAYFESKLAMLPIISDEDEYKVNDTYATTENGSGPYKLVKLSRGSKIEMERFEDYHGDDYAFETITFNVVPEDASRIANLTNGKTHIVPDLPAEQVDLVTKRGANAEVIEANVSRLFAYPSMNADRPTSNTDFRLALANAVDRDKIVQQVYDGAGRANATYLTYGTLFHDEALGQAFGGKPDLAKAKEYLKKSGVKLDRKLSIIADKSKSQTTSAATILQANLKAIGIESTVEAMEIAGFYEALVTGEYDLIMFDSPASSSTGFAPDYVNGGLNSTAANNFAKFKDAEMDKLLDAALTAPDEASQAAAWKAVQQRDVETQGNIQITVSQAAQGWSKDLEGYEPSNLMWFNTLRNVK</sequence>
<evidence type="ECO:0000313" key="6">
    <source>
        <dbReference type="EMBL" id="MFC6152326.1"/>
    </source>
</evidence>
<evidence type="ECO:0000313" key="7">
    <source>
        <dbReference type="Proteomes" id="UP001596098"/>
    </source>
</evidence>
<comment type="caution">
    <text evidence="6">The sequence shown here is derived from an EMBL/GenBank/DDBJ whole genome shotgun (WGS) entry which is preliminary data.</text>
</comment>
<feature type="chain" id="PRO_5047107843" evidence="4">
    <location>
        <begin position="33"/>
        <end position="523"/>
    </location>
</feature>
<evidence type="ECO:0000256" key="1">
    <source>
        <dbReference type="ARBA" id="ARBA00005695"/>
    </source>
</evidence>
<evidence type="ECO:0000256" key="2">
    <source>
        <dbReference type="ARBA" id="ARBA00022448"/>
    </source>
</evidence>
<dbReference type="PROSITE" id="PS51257">
    <property type="entry name" value="PROKAR_LIPOPROTEIN"/>
    <property type="match status" value="1"/>
</dbReference>
<keyword evidence="7" id="KW-1185">Reference proteome</keyword>
<organism evidence="6 7">
    <name type="scientific">Nocardioides yefusunii</name>
    <dbReference type="NCBI Taxonomy" id="2500546"/>
    <lineage>
        <taxon>Bacteria</taxon>
        <taxon>Bacillati</taxon>
        <taxon>Actinomycetota</taxon>
        <taxon>Actinomycetes</taxon>
        <taxon>Propionibacteriales</taxon>
        <taxon>Nocardioidaceae</taxon>
        <taxon>Nocardioides</taxon>
    </lineage>
</organism>
<proteinExistence type="inferred from homology"/>
<dbReference type="PANTHER" id="PTHR30290:SF9">
    <property type="entry name" value="OLIGOPEPTIDE-BINDING PROTEIN APPA"/>
    <property type="match status" value="1"/>
</dbReference>
<dbReference type="Proteomes" id="UP001596098">
    <property type="component" value="Unassembled WGS sequence"/>
</dbReference>
<evidence type="ECO:0000259" key="5">
    <source>
        <dbReference type="Pfam" id="PF00496"/>
    </source>
</evidence>